<feature type="domain" description="Major facilitator superfamily (MFS) profile" evidence="8">
    <location>
        <begin position="6"/>
        <end position="420"/>
    </location>
</feature>
<feature type="transmembrane region" description="Helical" evidence="7">
    <location>
        <begin position="46"/>
        <end position="62"/>
    </location>
</feature>
<evidence type="ECO:0000256" key="5">
    <source>
        <dbReference type="ARBA" id="ARBA00023136"/>
    </source>
</evidence>
<dbReference type="HOGENOM" id="CLU_001265_59_7_9"/>
<dbReference type="Proteomes" id="UP000010797">
    <property type="component" value="Chromosome"/>
</dbReference>
<feature type="transmembrane region" description="Helical" evidence="7">
    <location>
        <begin position="331"/>
        <end position="352"/>
    </location>
</feature>
<evidence type="ECO:0000256" key="1">
    <source>
        <dbReference type="ARBA" id="ARBA00004651"/>
    </source>
</evidence>
<dbReference type="InterPro" id="IPR020846">
    <property type="entry name" value="MFS_dom"/>
</dbReference>
<keyword evidence="3 7" id="KW-0812">Transmembrane</keyword>
<dbReference type="OrthoDB" id="9793415at2"/>
<feature type="transmembrane region" description="Helical" evidence="7">
    <location>
        <begin position="132"/>
        <end position="150"/>
    </location>
</feature>
<protein>
    <submittedName>
        <fullName evidence="9">Nitrate/nitrite transporter</fullName>
    </submittedName>
</protein>
<dbReference type="CDD" id="cd17353">
    <property type="entry name" value="MFS_OFA_like"/>
    <property type="match status" value="1"/>
</dbReference>
<feature type="transmembrane region" description="Helical" evidence="7">
    <location>
        <begin position="395"/>
        <end position="415"/>
    </location>
</feature>
<dbReference type="PANTHER" id="PTHR11360">
    <property type="entry name" value="MONOCARBOXYLATE TRANSPORTER"/>
    <property type="match status" value="1"/>
</dbReference>
<name>L0F531_DESDL</name>
<accession>L0F531</accession>
<dbReference type="RefSeq" id="WP_015261029.1">
    <property type="nucleotide sequence ID" value="NC_019903.1"/>
</dbReference>
<reference evidence="10" key="1">
    <citation type="submission" date="2012-02" db="EMBL/GenBank/DDBJ databases">
        <title>Complete sequence of Desulfitobacterium dichloroeliminans LMG P-21439.</title>
        <authorList>
            <person name="Lucas S."/>
            <person name="Han J."/>
            <person name="Lapidus A."/>
            <person name="Cheng J.-F."/>
            <person name="Goodwin L."/>
            <person name="Pitluck S."/>
            <person name="Peters L."/>
            <person name="Ovchinnikova G."/>
            <person name="Teshima H."/>
            <person name="Detter J.C."/>
            <person name="Han C."/>
            <person name="Tapia R."/>
            <person name="Land M."/>
            <person name="Hauser L."/>
            <person name="Kyrpides N."/>
            <person name="Ivanova N."/>
            <person name="Pagani I."/>
            <person name="Kruse T."/>
            <person name="de Vos W.M."/>
            <person name="Boon N."/>
            <person name="Smidt H."/>
            <person name="Woyke T."/>
        </authorList>
    </citation>
    <scope>NUCLEOTIDE SEQUENCE [LARGE SCALE GENOMIC DNA]</scope>
    <source>
        <strain evidence="10">LMG P-21439 / DCA1</strain>
    </source>
</reference>
<dbReference type="InterPro" id="IPR050327">
    <property type="entry name" value="Proton-linked_MCT"/>
</dbReference>
<evidence type="ECO:0000256" key="6">
    <source>
        <dbReference type="SAM" id="MobiDB-lite"/>
    </source>
</evidence>
<keyword evidence="5 7" id="KW-0472">Membrane</keyword>
<keyword evidence="2" id="KW-0813">Transport</keyword>
<proteinExistence type="predicted"/>
<dbReference type="GO" id="GO:0022857">
    <property type="term" value="F:transmembrane transporter activity"/>
    <property type="evidence" value="ECO:0007669"/>
    <property type="project" value="InterPro"/>
</dbReference>
<dbReference type="STRING" id="871963.Desdi_0480"/>
<dbReference type="KEGG" id="ddl:Desdi_0480"/>
<dbReference type="InterPro" id="IPR011701">
    <property type="entry name" value="MFS"/>
</dbReference>
<dbReference type="eggNOG" id="COG2223">
    <property type="taxonomic scope" value="Bacteria"/>
</dbReference>
<feature type="transmembrane region" description="Helical" evidence="7">
    <location>
        <begin position="274"/>
        <end position="294"/>
    </location>
</feature>
<sequence length="429" mass="45249">MNKTTRGWTVTLAGTGINLALGVLYTWSVFAAALTEQFDWSKTAASLPYTVACAVFALMMVPGGRLQDRFGPRWVATAGGVLAGSGLILSSFTDSLFILILTFGLLAGMGIGLGYSAATPAAVKWFPPQKKGLISGIVVAGFGLASLYIAPLTNVLIGNFGVKGAFRIEGLIFLFTIVALSQILAVPLSPAIKSSISSRQSTPSSPNSIPTSTSASSSATFPSLGPAANADFTWQEMLKDSRFYLLWIMFAAGATAGLMIIGQLSTITKLQTGVSWGFAMVALLAIFNAGGRVLAGWLSDRIGRGWTMRIFFTLQGLNMLAFAYYSSPVLIAFGAIMTGLSYGSLLSLFPSATYDFFGTKNGGVNYGLVFTAWGVGGVFGPLMAGTVVDLTNSYFYAYLIAASLCLIAAFLTIFLKSEPFVYKKCVTSS</sequence>
<evidence type="ECO:0000313" key="9">
    <source>
        <dbReference type="EMBL" id="AGA68023.1"/>
    </source>
</evidence>
<feature type="transmembrane region" description="Helical" evidence="7">
    <location>
        <begin position="364"/>
        <end position="383"/>
    </location>
</feature>
<dbReference type="Pfam" id="PF07690">
    <property type="entry name" value="MFS_1"/>
    <property type="match status" value="1"/>
</dbReference>
<dbReference type="PROSITE" id="PS50850">
    <property type="entry name" value="MFS"/>
    <property type="match status" value="1"/>
</dbReference>
<evidence type="ECO:0000259" key="8">
    <source>
        <dbReference type="PROSITE" id="PS50850"/>
    </source>
</evidence>
<feature type="transmembrane region" description="Helical" evidence="7">
    <location>
        <begin position="98"/>
        <end position="120"/>
    </location>
</feature>
<dbReference type="AlphaFoldDB" id="L0F531"/>
<dbReference type="SUPFAM" id="SSF103473">
    <property type="entry name" value="MFS general substrate transporter"/>
    <property type="match status" value="1"/>
</dbReference>
<feature type="transmembrane region" description="Helical" evidence="7">
    <location>
        <begin position="243"/>
        <end position="262"/>
    </location>
</feature>
<evidence type="ECO:0000256" key="2">
    <source>
        <dbReference type="ARBA" id="ARBA00022448"/>
    </source>
</evidence>
<gene>
    <name evidence="9" type="ordered locus">Desdi_0480</name>
</gene>
<feature type="transmembrane region" description="Helical" evidence="7">
    <location>
        <begin position="170"/>
        <end position="192"/>
    </location>
</feature>
<feature type="transmembrane region" description="Helical" evidence="7">
    <location>
        <begin position="74"/>
        <end position="92"/>
    </location>
</feature>
<keyword evidence="4 7" id="KW-1133">Transmembrane helix</keyword>
<comment type="subcellular location">
    <subcellularLocation>
        <location evidence="1">Cell membrane</location>
        <topology evidence="1">Multi-pass membrane protein</topology>
    </subcellularLocation>
</comment>
<feature type="transmembrane region" description="Helical" evidence="7">
    <location>
        <begin position="12"/>
        <end position="34"/>
    </location>
</feature>
<dbReference type="Gene3D" id="1.20.1250.20">
    <property type="entry name" value="MFS general substrate transporter like domains"/>
    <property type="match status" value="2"/>
</dbReference>
<dbReference type="PANTHER" id="PTHR11360:SF304">
    <property type="entry name" value="MFS DOMAIN-CONTAINING PROTEIN"/>
    <property type="match status" value="1"/>
</dbReference>
<keyword evidence="10" id="KW-1185">Reference proteome</keyword>
<organism evidence="9 10">
    <name type="scientific">Desulfitobacterium dichloroeliminans (strain LMG P-21439 / DCA1)</name>
    <dbReference type="NCBI Taxonomy" id="871963"/>
    <lineage>
        <taxon>Bacteria</taxon>
        <taxon>Bacillati</taxon>
        <taxon>Bacillota</taxon>
        <taxon>Clostridia</taxon>
        <taxon>Eubacteriales</taxon>
        <taxon>Desulfitobacteriaceae</taxon>
        <taxon>Desulfitobacterium</taxon>
    </lineage>
</organism>
<evidence type="ECO:0000256" key="4">
    <source>
        <dbReference type="ARBA" id="ARBA00022989"/>
    </source>
</evidence>
<evidence type="ECO:0000256" key="3">
    <source>
        <dbReference type="ARBA" id="ARBA00022692"/>
    </source>
</evidence>
<dbReference type="GO" id="GO:0005886">
    <property type="term" value="C:plasma membrane"/>
    <property type="evidence" value="ECO:0007669"/>
    <property type="project" value="UniProtKB-SubCell"/>
</dbReference>
<dbReference type="InterPro" id="IPR036259">
    <property type="entry name" value="MFS_trans_sf"/>
</dbReference>
<evidence type="ECO:0000313" key="10">
    <source>
        <dbReference type="Proteomes" id="UP000010797"/>
    </source>
</evidence>
<dbReference type="EMBL" id="CP003344">
    <property type="protein sequence ID" value="AGA68023.1"/>
    <property type="molecule type" value="Genomic_DNA"/>
</dbReference>
<feature type="region of interest" description="Disordered" evidence="6">
    <location>
        <begin position="197"/>
        <end position="220"/>
    </location>
</feature>
<evidence type="ECO:0000256" key="7">
    <source>
        <dbReference type="SAM" id="Phobius"/>
    </source>
</evidence>